<dbReference type="InterPro" id="IPR000827">
    <property type="entry name" value="Chemokine_CC_CS"/>
</dbReference>
<dbReference type="SUPFAM" id="SSF54117">
    <property type="entry name" value="Interleukin 8-like chemokines"/>
    <property type="match status" value="1"/>
</dbReference>
<evidence type="ECO:0000256" key="4">
    <source>
        <dbReference type="RuleBase" id="RU361150"/>
    </source>
</evidence>
<comment type="subcellular location">
    <subcellularLocation>
        <location evidence="4">Secreted</location>
    </subcellularLocation>
</comment>
<feature type="domain" description="Chemokine interleukin-8-like" evidence="5">
    <location>
        <begin position="27"/>
        <end position="87"/>
    </location>
</feature>
<evidence type="ECO:0000256" key="3">
    <source>
        <dbReference type="ARBA" id="ARBA00023157"/>
    </source>
</evidence>
<evidence type="ECO:0000256" key="1">
    <source>
        <dbReference type="ARBA" id="ARBA00010868"/>
    </source>
</evidence>
<name>A0AAD7RHJ6_9TELE</name>
<sequence>MTALTAVLLCLTALALAPSLVQANGRVASCCLKTSNTKIRMVQLAKYYIQNRTAMCHVAAVVFTTVRGVTICSNPSDTWTKKGMKFLDGRRRTRPMATPDVNPTRSGTAEVTSLMLNTTDNSTDSAVTLPYVLDSHTLSTTLTPC</sequence>
<dbReference type="Pfam" id="PF00048">
    <property type="entry name" value="IL8"/>
    <property type="match status" value="1"/>
</dbReference>
<keyword evidence="4" id="KW-0145">Chemotaxis</keyword>
<dbReference type="InterPro" id="IPR039809">
    <property type="entry name" value="Chemokine_b/g/d"/>
</dbReference>
<evidence type="ECO:0000313" key="7">
    <source>
        <dbReference type="Proteomes" id="UP001221898"/>
    </source>
</evidence>
<dbReference type="AlphaFoldDB" id="A0AAD7RHJ6"/>
<dbReference type="GO" id="GO:0005615">
    <property type="term" value="C:extracellular space"/>
    <property type="evidence" value="ECO:0007669"/>
    <property type="project" value="UniProtKB-KW"/>
</dbReference>
<dbReference type="PANTHER" id="PTHR12015">
    <property type="entry name" value="SMALL INDUCIBLE CYTOKINE A"/>
    <property type="match status" value="1"/>
</dbReference>
<feature type="chain" id="PRO_5041769760" description="C-C motif chemokine" evidence="4">
    <location>
        <begin position="24"/>
        <end position="145"/>
    </location>
</feature>
<evidence type="ECO:0000259" key="5">
    <source>
        <dbReference type="SMART" id="SM00199"/>
    </source>
</evidence>
<comment type="similarity">
    <text evidence="1 4">Belongs to the intercrine beta (chemokine CC) family.</text>
</comment>
<evidence type="ECO:0000313" key="6">
    <source>
        <dbReference type="EMBL" id="KAJ8384309.1"/>
    </source>
</evidence>
<protein>
    <recommendedName>
        <fullName evidence="4">C-C motif chemokine</fullName>
    </recommendedName>
</protein>
<keyword evidence="3" id="KW-1015">Disulfide bond</keyword>
<dbReference type="Gene3D" id="2.40.50.40">
    <property type="match status" value="1"/>
</dbReference>
<reference evidence="6" key="1">
    <citation type="journal article" date="2023" name="Science">
        <title>Genome structures resolve the early diversification of teleost fishes.</title>
        <authorList>
            <person name="Parey E."/>
            <person name="Louis A."/>
            <person name="Montfort J."/>
            <person name="Bouchez O."/>
            <person name="Roques C."/>
            <person name="Iampietro C."/>
            <person name="Lluch J."/>
            <person name="Castinel A."/>
            <person name="Donnadieu C."/>
            <person name="Desvignes T."/>
            <person name="Floi Bucao C."/>
            <person name="Jouanno E."/>
            <person name="Wen M."/>
            <person name="Mejri S."/>
            <person name="Dirks R."/>
            <person name="Jansen H."/>
            <person name="Henkel C."/>
            <person name="Chen W.J."/>
            <person name="Zahm M."/>
            <person name="Cabau C."/>
            <person name="Klopp C."/>
            <person name="Thompson A.W."/>
            <person name="Robinson-Rechavi M."/>
            <person name="Braasch I."/>
            <person name="Lecointre G."/>
            <person name="Bobe J."/>
            <person name="Postlethwait J.H."/>
            <person name="Berthelot C."/>
            <person name="Roest Crollius H."/>
            <person name="Guiguen Y."/>
        </authorList>
    </citation>
    <scope>NUCLEOTIDE SEQUENCE</scope>
    <source>
        <strain evidence="6">NC1722</strain>
    </source>
</reference>
<keyword evidence="4" id="KW-0732">Signal</keyword>
<dbReference type="CDD" id="cd00272">
    <property type="entry name" value="Chemokine_CC"/>
    <property type="match status" value="1"/>
</dbReference>
<organism evidence="6 7">
    <name type="scientific">Aldrovandia affinis</name>
    <dbReference type="NCBI Taxonomy" id="143900"/>
    <lineage>
        <taxon>Eukaryota</taxon>
        <taxon>Metazoa</taxon>
        <taxon>Chordata</taxon>
        <taxon>Craniata</taxon>
        <taxon>Vertebrata</taxon>
        <taxon>Euteleostomi</taxon>
        <taxon>Actinopterygii</taxon>
        <taxon>Neopterygii</taxon>
        <taxon>Teleostei</taxon>
        <taxon>Notacanthiformes</taxon>
        <taxon>Halosauridae</taxon>
        <taxon>Aldrovandia</taxon>
    </lineage>
</organism>
<proteinExistence type="inferred from homology"/>
<accession>A0AAD7RHJ6</accession>
<dbReference type="GO" id="GO:0006955">
    <property type="term" value="P:immune response"/>
    <property type="evidence" value="ECO:0007669"/>
    <property type="project" value="InterPro"/>
</dbReference>
<dbReference type="GO" id="GO:0008009">
    <property type="term" value="F:chemokine activity"/>
    <property type="evidence" value="ECO:0007669"/>
    <property type="project" value="InterPro"/>
</dbReference>
<evidence type="ECO:0000256" key="2">
    <source>
        <dbReference type="ARBA" id="ARBA00022514"/>
    </source>
</evidence>
<gene>
    <name evidence="6" type="ORF">AAFF_G00206660</name>
</gene>
<dbReference type="InterPro" id="IPR001811">
    <property type="entry name" value="Chemokine_IL8-like_dom"/>
</dbReference>
<keyword evidence="7" id="KW-1185">Reference proteome</keyword>
<dbReference type="PROSITE" id="PS00472">
    <property type="entry name" value="SMALL_CYTOKINES_CC"/>
    <property type="match status" value="1"/>
</dbReference>
<comment type="caution">
    <text evidence="6">The sequence shown here is derived from an EMBL/GenBank/DDBJ whole genome shotgun (WGS) entry which is preliminary data.</text>
</comment>
<dbReference type="InterPro" id="IPR036048">
    <property type="entry name" value="Interleukin_8-like_sf"/>
</dbReference>
<dbReference type="Proteomes" id="UP001221898">
    <property type="component" value="Unassembled WGS sequence"/>
</dbReference>
<keyword evidence="4" id="KW-0964">Secreted</keyword>
<feature type="signal peptide" evidence="4">
    <location>
        <begin position="1"/>
        <end position="23"/>
    </location>
</feature>
<dbReference type="EMBL" id="JAINUG010000274">
    <property type="protein sequence ID" value="KAJ8384309.1"/>
    <property type="molecule type" value="Genomic_DNA"/>
</dbReference>
<keyword evidence="2 4" id="KW-0202">Cytokine</keyword>
<dbReference type="PANTHER" id="PTHR12015:SF177">
    <property type="entry name" value="CHEMOKINE INTERLEUKIN-8-LIKE DOMAIN-CONTAINING PROTEIN"/>
    <property type="match status" value="1"/>
</dbReference>
<dbReference type="SMART" id="SM00199">
    <property type="entry name" value="SCY"/>
    <property type="match status" value="1"/>
</dbReference>